<dbReference type="EMBL" id="UIVS01000001">
    <property type="protein sequence ID" value="SVP90504.1"/>
    <property type="molecule type" value="Genomic_DNA"/>
</dbReference>
<reference evidence="3" key="1">
    <citation type="submission" date="2018-07" db="EMBL/GenBank/DDBJ databases">
        <authorList>
            <person name="Quirk P.G."/>
            <person name="Krulwich T.A."/>
        </authorList>
    </citation>
    <scope>NUCLEOTIDE SEQUENCE</scope>
    <source>
        <strain evidence="3">Anand</strain>
    </source>
</reference>
<dbReference type="PANTHER" id="PTHR48125:SF10">
    <property type="entry name" value="OS12G0136300 PROTEIN"/>
    <property type="match status" value="1"/>
</dbReference>
<evidence type="ECO:0000256" key="1">
    <source>
        <dbReference type="SAM" id="MobiDB-lite"/>
    </source>
</evidence>
<feature type="compositionally biased region" description="Low complexity" evidence="1">
    <location>
        <begin position="25"/>
        <end position="115"/>
    </location>
</feature>
<feature type="region of interest" description="Disordered" evidence="1">
    <location>
        <begin position="1825"/>
        <end position="1908"/>
    </location>
</feature>
<feature type="chain" id="PRO_5017374421" evidence="2">
    <location>
        <begin position="26"/>
        <end position="1908"/>
    </location>
</feature>
<dbReference type="PANTHER" id="PTHR48125">
    <property type="entry name" value="LP07818P1"/>
    <property type="match status" value="1"/>
</dbReference>
<evidence type="ECO:0000256" key="2">
    <source>
        <dbReference type="SAM" id="SignalP"/>
    </source>
</evidence>
<name>A0A3B0ML99_THEAN</name>
<feature type="compositionally biased region" description="Acidic residues" evidence="1">
    <location>
        <begin position="1575"/>
        <end position="1598"/>
    </location>
</feature>
<accession>A0A3B0ML99</accession>
<sequence length="1908" mass="212525">MKKWTITVNLLFYITFLNQWKAVESQQTSSSRGSPSAGTSPAGGQTSTPKSQNQSASSSSQSQSSRSSTQPASSGSRSTPTSGGTQQSRASSTPASQSQSQPSQSSSGTSPGTQPAKPASGTGTGTQPPKASGTGSSTPPSSASQPPKAGGTSSPTAQTSSTHASQTPTSQSSSQSTGTGTSAGQVSQSPTPESQPKSSSSATDQSSSGSGTDGTVVNKSAVTPVTLDIEKTQSTSQFEYSKDDKINTFTVKDEHVFSKVTKGTDAVWDSKGGDCGTKVIFIDENKKYVSILLTNNMFLLFNLESGTWKDITSTKHDIDRLKFYGDDDTTLSTSDYDVTIADYSYRFTFKAGVNCRKIKYADDDLWKDTDDPEYSTITVFDLGLISNNFFVKNKTKFKKLEFNPSQPKGGRSTTPVSEVVSPTGVQQTSMAIFTEPVPEKAAVTVIAPTGKPRPSKTPEVATGHRTAITLNLGEKESNSAVDFKEDYLKNVMIFSAKEKYVFNKIVMTSSGCCGSKCCEFQTVFWKAKDESEYFERVYVDGLGTFSSTSNLSIHLCNGNFIHFNRPTGGFWSQSPGVIDLDIRISNSNIQVDFFQKDNYRIYVAKPGYKIRKVIKSKKCTSECCSSPKVIWEAQKEYALKVVLMGSKKEPKHLAVLMKNGELTLLFKSGKGEPWQDITSTKNKITDLKMYAMGGKESVELHKGHYSVTLFNEFYGYVFYEGVGCVKVIHNNKTIWDLREEGDFGCLKGVFLDLKSNKFNVMNDDDRYWVCEQVKKVNPVPLDVSSKASTDDFDFTVDHNRNIKIYTSKGNAMFNQIVMRSTTGCCGSNCCDSETVIWETEDHKGYASKVFADGVGACSGTKNVSIYLLNGDILHFGKGGRNEPWKKSDNKIILDVSKTSSTIGYDFVHHGERRTFTTKPGYEFKTVKLGSSWKWLVCGSSCCNSACLGDHIFWEARTEEECSTKVTVYGVETSVKNVNIFLKNNQVKHFHKADKKWVTRTAIVLDIEKNKDNELFEYRSTRNFGHFNPKPNLTITMIVKKSLEIWRVKPDDHGLKAVLMGSGKDEKFLSILLQSGNFVLLRKCGKGECWEDITQEKSDFSGVKMYSLEEGTSQHHELTKTDYDPIVFESRYGYEFKDGVKCVKITYNDKLLWSHTDDPEFGYLKGLYLDLPKDQFSVTNLKDQTKHLTKARVVLDIQKKVSTDKFAYLKDDDCEKYTPSDGYVFKKISKGSTDIWESKNDVYGKLVRTKTKDDGIFLAILFTNRNFKLFKEEDNKWTEITSQRSDITKLKFLGDKDTELKASDFKVTIVDYAYQFTFKSGVSCRKIKLEEYDVWKPGDDPKFSTIRKFQLGLISNSFFVINNNNESKKLEIKPVPETAAVTTLVSVTKPAVTHVTLDIDKTESTNEFDYTDQNGVITYAPKDNHVFSKVSQGTTDIWESSDDVFGTLVRTKTTKGVKFLVVLLTNNMFTLFHLDGNEWKNITSDRHDVTMLKFLGENDAEITSSDYSVSIVDLSFTYIFNSGVNCKKVKLGDDEVWNHADDSKFADIKSFSLGLASNSFFVKNQSDQVKKIEEKAEPEEAEAPEEEVPEEEAEAEEPAPEPPVTETPPVTIPETKPVISLKAPEAEPEPVVTPVVTKFALDIEKTESTSQYYYSDKNGVVSYSVKPGHGFNKVTQGSWGIWESGDLCGILVRTKLFSNNERFLAMILYNNSFKLFRQSEEDTTWDDVTGTRRDVTKLKFLSHSDRVFTNVEFTVSFVDFFYAFNFRNISRCLKVTYGDQVVWKHTDYTDFSDITTFYFGIISNRFYVRNQFGRFIKLEKKLEVSRTAEPTQQPAEPTKQQAEHSAPTTPADPTKQQATSTQQSTEAEDSAQAESAETDTSAQPAGSKQPAETNSSEHSTPDPSSASSS</sequence>
<dbReference type="VEuPathDB" id="PiroplasmaDB:TA03025"/>
<dbReference type="InterPro" id="IPR007480">
    <property type="entry name" value="DUF529"/>
</dbReference>
<feature type="compositionally biased region" description="Low complexity" evidence="1">
    <location>
        <begin position="1895"/>
        <end position="1908"/>
    </location>
</feature>
<organism evidence="3">
    <name type="scientific">Theileria annulata</name>
    <dbReference type="NCBI Taxonomy" id="5874"/>
    <lineage>
        <taxon>Eukaryota</taxon>
        <taxon>Sar</taxon>
        <taxon>Alveolata</taxon>
        <taxon>Apicomplexa</taxon>
        <taxon>Aconoidasida</taxon>
        <taxon>Piroplasmida</taxon>
        <taxon>Theileriidae</taxon>
        <taxon>Theileria</taxon>
    </lineage>
</organism>
<feature type="compositionally biased region" description="Low complexity" evidence="1">
    <location>
        <begin position="1853"/>
        <end position="1864"/>
    </location>
</feature>
<keyword evidence="2" id="KW-0732">Signal</keyword>
<evidence type="ECO:0000313" key="3">
    <source>
        <dbReference type="EMBL" id="SVP90504.1"/>
    </source>
</evidence>
<gene>
    <name evidence="3" type="ORF">TAV_000121400</name>
</gene>
<feature type="signal peptide" evidence="2">
    <location>
        <begin position="1"/>
        <end position="25"/>
    </location>
</feature>
<feature type="compositionally biased region" description="Low complexity" evidence="1">
    <location>
        <begin position="128"/>
        <end position="189"/>
    </location>
</feature>
<dbReference type="Pfam" id="PF04385">
    <property type="entry name" value="FAINT"/>
    <property type="match status" value="7"/>
</dbReference>
<feature type="compositionally biased region" description="Low complexity" evidence="1">
    <location>
        <begin position="198"/>
        <end position="215"/>
    </location>
</feature>
<dbReference type="VEuPathDB" id="PiroplasmaDB:TA17495"/>
<feature type="region of interest" description="Disordered" evidence="1">
    <location>
        <begin position="1570"/>
        <end position="1611"/>
    </location>
</feature>
<protein>
    <submittedName>
        <fullName evidence="3">SfiI-subtelomeric related protein family member, putative</fullName>
    </submittedName>
</protein>
<feature type="compositionally biased region" description="Polar residues" evidence="1">
    <location>
        <begin position="1827"/>
        <end position="1839"/>
    </location>
</feature>
<proteinExistence type="predicted"/>
<feature type="compositionally biased region" description="Polar residues" evidence="1">
    <location>
        <begin position="1879"/>
        <end position="1893"/>
    </location>
</feature>
<feature type="region of interest" description="Disordered" evidence="1">
    <location>
        <begin position="24"/>
        <end position="219"/>
    </location>
</feature>